<protein>
    <recommendedName>
        <fullName evidence="1">EAL domain-containing protein</fullName>
    </recommendedName>
</protein>
<name>A0A2U9S7C9_9PROT</name>
<dbReference type="KEGG" id="azm:DM194_13960"/>
<accession>A0A2U9S7C9</accession>
<evidence type="ECO:0000313" key="2">
    <source>
        <dbReference type="EMBL" id="AWU95434.1"/>
    </source>
</evidence>
<dbReference type="AlphaFoldDB" id="A0A2U9S7C9"/>
<dbReference type="SUPFAM" id="SSF141868">
    <property type="entry name" value="EAL domain-like"/>
    <property type="match status" value="1"/>
</dbReference>
<organism evidence="2 3">
    <name type="scientific">Azospirillum ramasamyi</name>
    <dbReference type="NCBI Taxonomy" id="682998"/>
    <lineage>
        <taxon>Bacteria</taxon>
        <taxon>Pseudomonadati</taxon>
        <taxon>Pseudomonadota</taxon>
        <taxon>Alphaproteobacteria</taxon>
        <taxon>Rhodospirillales</taxon>
        <taxon>Azospirillaceae</taxon>
        <taxon>Azospirillum</taxon>
    </lineage>
</organism>
<dbReference type="OrthoDB" id="7251575at2"/>
<dbReference type="EMBL" id="CP029830">
    <property type="protein sequence ID" value="AWU95434.1"/>
    <property type="molecule type" value="Genomic_DNA"/>
</dbReference>
<feature type="domain" description="EAL" evidence="1">
    <location>
        <begin position="1"/>
        <end position="56"/>
    </location>
</feature>
<sequence length="60" mass="6597">MISLIHQLGYRVVAEGVETLTALDMLSELGCDEVQGYHIARPMTAAVFEGWLRDHPQVAG</sequence>
<dbReference type="PROSITE" id="PS50883">
    <property type="entry name" value="EAL"/>
    <property type="match status" value="1"/>
</dbReference>
<geneLocation type="plasmid" evidence="2 3">
    <name>unnamed1</name>
</geneLocation>
<gene>
    <name evidence="2" type="ORF">DM194_13960</name>
</gene>
<dbReference type="InterPro" id="IPR035919">
    <property type="entry name" value="EAL_sf"/>
</dbReference>
<keyword evidence="2" id="KW-0614">Plasmid</keyword>
<dbReference type="PANTHER" id="PTHR33121:SF71">
    <property type="entry name" value="OXYGEN SENSOR PROTEIN DOSP"/>
    <property type="match status" value="1"/>
</dbReference>
<dbReference type="Gene3D" id="3.20.20.450">
    <property type="entry name" value="EAL domain"/>
    <property type="match status" value="1"/>
</dbReference>
<dbReference type="Pfam" id="PF00563">
    <property type="entry name" value="EAL"/>
    <property type="match status" value="1"/>
</dbReference>
<keyword evidence="3" id="KW-1185">Reference proteome</keyword>
<dbReference type="InterPro" id="IPR001633">
    <property type="entry name" value="EAL_dom"/>
</dbReference>
<dbReference type="PANTHER" id="PTHR33121">
    <property type="entry name" value="CYCLIC DI-GMP PHOSPHODIESTERASE PDEF"/>
    <property type="match status" value="1"/>
</dbReference>
<evidence type="ECO:0000313" key="3">
    <source>
        <dbReference type="Proteomes" id="UP000249605"/>
    </source>
</evidence>
<proteinExistence type="predicted"/>
<evidence type="ECO:0000259" key="1">
    <source>
        <dbReference type="PROSITE" id="PS50883"/>
    </source>
</evidence>
<dbReference type="InterPro" id="IPR050706">
    <property type="entry name" value="Cyclic-di-GMP_PDE-like"/>
</dbReference>
<reference evidence="2 3" key="1">
    <citation type="submission" date="2018-06" db="EMBL/GenBank/DDBJ databases">
        <title>Complete genome sequencing of Azospirillum sp. M2T2B2.</title>
        <authorList>
            <person name="Heo J."/>
            <person name="Kim S.-J."/>
            <person name="Kwon S.-W."/>
            <person name="Anandham R."/>
        </authorList>
    </citation>
    <scope>NUCLEOTIDE SEQUENCE [LARGE SCALE GENOMIC DNA]</scope>
    <source>
        <strain evidence="2 3">M2T2B2</strain>
        <plasmid evidence="2 3">unnamed1</plasmid>
    </source>
</reference>
<dbReference type="GO" id="GO:0071111">
    <property type="term" value="F:cyclic-guanylate-specific phosphodiesterase activity"/>
    <property type="evidence" value="ECO:0007669"/>
    <property type="project" value="InterPro"/>
</dbReference>
<dbReference type="RefSeq" id="WP_111068201.1">
    <property type="nucleotide sequence ID" value="NZ_CP029830.1"/>
</dbReference>
<dbReference type="Proteomes" id="UP000249605">
    <property type="component" value="Plasmid unnamed1"/>
</dbReference>